<dbReference type="Proteomes" id="UP001582793">
    <property type="component" value="Unassembled WGS sequence"/>
</dbReference>
<reference evidence="1 2" key="1">
    <citation type="submission" date="2024-04" db="EMBL/GenBank/DDBJ databases">
        <title>Polymorphospora sp. isolated from Baiyangdian Lake in Xiong'an New Area.</title>
        <authorList>
            <person name="Zhang X."/>
            <person name="Liu J."/>
        </authorList>
    </citation>
    <scope>NUCLEOTIDE SEQUENCE [LARGE SCALE GENOMIC DNA]</scope>
    <source>
        <strain evidence="1 2">2-325</strain>
    </source>
</reference>
<dbReference type="EMBL" id="JBCGDC010000011">
    <property type="protein sequence ID" value="MFB6392673.1"/>
    <property type="molecule type" value="Genomic_DNA"/>
</dbReference>
<keyword evidence="2" id="KW-1185">Reference proteome</keyword>
<gene>
    <name evidence="1" type="ORF">AAFH96_06075</name>
</gene>
<dbReference type="RefSeq" id="WP_375733389.1">
    <property type="nucleotide sequence ID" value="NZ_JBCGDC010000011.1"/>
</dbReference>
<name>A0ABV5CPD4_9ACTN</name>
<comment type="caution">
    <text evidence="1">The sequence shown here is derived from an EMBL/GenBank/DDBJ whole genome shotgun (WGS) entry which is preliminary data.</text>
</comment>
<organism evidence="1 2">
    <name type="scientific">Polymorphospora lycopeni</name>
    <dbReference type="NCBI Taxonomy" id="3140240"/>
    <lineage>
        <taxon>Bacteria</taxon>
        <taxon>Bacillati</taxon>
        <taxon>Actinomycetota</taxon>
        <taxon>Actinomycetes</taxon>
        <taxon>Micromonosporales</taxon>
        <taxon>Micromonosporaceae</taxon>
        <taxon>Polymorphospora</taxon>
    </lineage>
</organism>
<evidence type="ECO:0000313" key="1">
    <source>
        <dbReference type="EMBL" id="MFB6392673.1"/>
    </source>
</evidence>
<evidence type="ECO:0000313" key="2">
    <source>
        <dbReference type="Proteomes" id="UP001582793"/>
    </source>
</evidence>
<sequence length="88" mass="9411">MVDKLRPAQSIARTLDRELAQTRMLAAERLQLVNQLADGFADALAALRSLEQAVASQPNPTAQLTAAAERARWILADKRNGGVAAEGS</sequence>
<proteinExistence type="predicted"/>
<protein>
    <submittedName>
        <fullName evidence="1">Uncharacterized protein</fullName>
    </submittedName>
</protein>
<accession>A0ABV5CPD4</accession>